<evidence type="ECO:0000313" key="2">
    <source>
        <dbReference type="Ensembl" id="ENSPTRP00000065190.1"/>
    </source>
</evidence>
<accession>A0A2I3RKL2</accession>
<evidence type="ECO:0000313" key="3">
    <source>
        <dbReference type="Proteomes" id="UP000002277"/>
    </source>
</evidence>
<dbReference type="EMBL" id="AC217142">
    <property type="status" value="NOT_ANNOTATED_CDS"/>
    <property type="molecule type" value="Genomic_DNA"/>
</dbReference>
<feature type="compositionally biased region" description="Polar residues" evidence="1">
    <location>
        <begin position="30"/>
        <end position="52"/>
    </location>
</feature>
<dbReference type="Proteomes" id="UP000002277">
    <property type="component" value="Chromosome 7"/>
</dbReference>
<reference evidence="2 3" key="1">
    <citation type="journal article" date="2005" name="Nature">
        <title>Initial sequence of the chimpanzee genome and comparison with the human genome.</title>
        <authorList>
            <consortium name="Chimpanzee sequencing and analysis consortium"/>
        </authorList>
    </citation>
    <scope>NUCLEOTIDE SEQUENCE [LARGE SCALE GENOMIC DNA]</scope>
</reference>
<dbReference type="EMBL" id="AC226174">
    <property type="status" value="NOT_ANNOTATED_CDS"/>
    <property type="molecule type" value="Genomic_DNA"/>
</dbReference>
<name>A0A2I3RKL2_PANTR</name>
<evidence type="ECO:0000313" key="4">
    <source>
        <dbReference type="VGNC" id="VGNC:4491"/>
    </source>
</evidence>
<organism evidence="2 3">
    <name type="scientific">Pan troglodytes</name>
    <name type="common">Chimpanzee</name>
    <dbReference type="NCBI Taxonomy" id="9598"/>
    <lineage>
        <taxon>Eukaryota</taxon>
        <taxon>Metazoa</taxon>
        <taxon>Chordata</taxon>
        <taxon>Craniata</taxon>
        <taxon>Vertebrata</taxon>
        <taxon>Euteleostomi</taxon>
        <taxon>Mammalia</taxon>
        <taxon>Eutheria</taxon>
        <taxon>Euarchontoglires</taxon>
        <taxon>Primates</taxon>
        <taxon>Haplorrhini</taxon>
        <taxon>Catarrhini</taxon>
        <taxon>Hominidae</taxon>
        <taxon>Pan</taxon>
    </lineage>
</organism>
<gene>
    <name evidence="2 4" type="primary">RELN</name>
</gene>
<dbReference type="GeneTree" id="ENSGT00580000081623"/>
<reference evidence="2" key="3">
    <citation type="submission" date="2025-09" db="UniProtKB">
        <authorList>
            <consortium name="Ensembl"/>
        </authorList>
    </citation>
    <scope>IDENTIFICATION</scope>
</reference>
<dbReference type="Bgee" id="ENSPTRG00000019557">
    <property type="expression patterns" value="Expressed in cerebellar cortex and 16 other cell types or tissues"/>
</dbReference>
<keyword evidence="3" id="KW-1185">Reference proteome</keyword>
<reference evidence="2" key="2">
    <citation type="submission" date="2025-08" db="UniProtKB">
        <authorList>
            <consortium name="Ensembl"/>
        </authorList>
    </citation>
    <scope>IDENTIFICATION</scope>
</reference>
<dbReference type="AlphaFoldDB" id="A0A2I3RKL2"/>
<dbReference type="Ensembl" id="ENSPTRT00000087817.1">
    <property type="protein sequence ID" value="ENSPTRP00000065190.1"/>
    <property type="gene ID" value="ENSPTRG00000019557.6"/>
</dbReference>
<protein>
    <submittedName>
        <fullName evidence="2">Reelin</fullName>
    </submittedName>
</protein>
<proteinExistence type="predicted"/>
<sequence length="145" mass="15245">MQDRIPGSSYRPSAFLPLLTALAAPLSSSMKPPSTTLSTAQAGKESPSSCLTMSPLVRHSSAGSRREKKLRSKAGQLTTCTLERLAPSSAAGTDTAQPVPSASATRASKVMTALFSVTTFPVILKIILSPQESPRQTGRPFKVES</sequence>
<feature type="region of interest" description="Disordered" evidence="1">
    <location>
        <begin position="26"/>
        <end position="76"/>
    </location>
</feature>
<dbReference type="EMBL" id="AC192765">
    <property type="status" value="NOT_ANNOTATED_CDS"/>
    <property type="molecule type" value="Genomic_DNA"/>
</dbReference>
<dbReference type="VGNC" id="VGNC:4491">
    <property type="gene designation" value="RELN"/>
</dbReference>
<dbReference type="EMBL" id="AC214825">
    <property type="status" value="NOT_ANNOTATED_CDS"/>
    <property type="molecule type" value="Genomic_DNA"/>
</dbReference>
<evidence type="ECO:0000256" key="1">
    <source>
        <dbReference type="SAM" id="MobiDB-lite"/>
    </source>
</evidence>